<dbReference type="AlphaFoldDB" id="A0A835NBF4"/>
<gene>
    <name evidence="1" type="ORF">SADUNF_Sadunf01G0121900</name>
</gene>
<protein>
    <submittedName>
        <fullName evidence="1">Uncharacterized protein</fullName>
    </submittedName>
</protein>
<accession>A0A835NBF4</accession>
<proteinExistence type="predicted"/>
<sequence>MDPSSNLERTYAYISRKVNLQNILTGDFTAFEFVAMIVCQNKLPQQQASIVTSPSLSTSSSFDMGIKQSRSSRYCTYCGEKRHTKS</sequence>
<evidence type="ECO:0000313" key="2">
    <source>
        <dbReference type="Proteomes" id="UP000657918"/>
    </source>
</evidence>
<dbReference type="OrthoDB" id="1747146at2759"/>
<comment type="caution">
    <text evidence="1">The sequence shown here is derived from an EMBL/GenBank/DDBJ whole genome shotgun (WGS) entry which is preliminary data.</text>
</comment>
<keyword evidence="2" id="KW-1185">Reference proteome</keyword>
<evidence type="ECO:0000313" key="1">
    <source>
        <dbReference type="EMBL" id="KAF9689724.1"/>
    </source>
</evidence>
<name>A0A835NBF4_9ROSI</name>
<organism evidence="1 2">
    <name type="scientific">Salix dunnii</name>
    <dbReference type="NCBI Taxonomy" id="1413687"/>
    <lineage>
        <taxon>Eukaryota</taxon>
        <taxon>Viridiplantae</taxon>
        <taxon>Streptophyta</taxon>
        <taxon>Embryophyta</taxon>
        <taxon>Tracheophyta</taxon>
        <taxon>Spermatophyta</taxon>
        <taxon>Magnoliopsida</taxon>
        <taxon>eudicotyledons</taxon>
        <taxon>Gunneridae</taxon>
        <taxon>Pentapetalae</taxon>
        <taxon>rosids</taxon>
        <taxon>fabids</taxon>
        <taxon>Malpighiales</taxon>
        <taxon>Salicaceae</taxon>
        <taxon>Saliceae</taxon>
        <taxon>Salix</taxon>
    </lineage>
</organism>
<dbReference type="EMBL" id="JADGMS010000001">
    <property type="protein sequence ID" value="KAF9689724.1"/>
    <property type="molecule type" value="Genomic_DNA"/>
</dbReference>
<reference evidence="1 2" key="1">
    <citation type="submission" date="2020-10" db="EMBL/GenBank/DDBJ databases">
        <title>Plant Genome Project.</title>
        <authorList>
            <person name="Zhang R.-G."/>
        </authorList>
    </citation>
    <scope>NUCLEOTIDE SEQUENCE [LARGE SCALE GENOMIC DNA]</scope>
    <source>
        <strain evidence="1">FAFU-HL-1</strain>
        <tissue evidence="1">Leaf</tissue>
    </source>
</reference>
<dbReference type="Proteomes" id="UP000657918">
    <property type="component" value="Unassembled WGS sequence"/>
</dbReference>